<dbReference type="Proteomes" id="UP000323946">
    <property type="component" value="Unassembled WGS sequence"/>
</dbReference>
<sequence length="76" mass="8399">MAGTNEHQRYHWLPVVDDSSSYGLVRHAFRGRRIDAGVNGESFCGSSFAIAEPSEIDWIRAPSCQDCNAKLKAMKG</sequence>
<reference evidence="1 2" key="1">
    <citation type="submission" date="2019-09" db="EMBL/GenBank/DDBJ databases">
        <title>Draft genome sequence of the thermophilic Saccharopolyspora hirsuta VKM Ac-666T.</title>
        <authorList>
            <person name="Lobastova T.G."/>
            <person name="Fokina V."/>
            <person name="Bragin E.Y."/>
            <person name="Shtratnikova V.Y."/>
            <person name="Starodumova I.P."/>
            <person name="Tarlachkov S.V."/>
            <person name="Donova M.V."/>
        </authorList>
    </citation>
    <scope>NUCLEOTIDE SEQUENCE [LARGE SCALE GENOMIC DNA]</scope>
    <source>
        <strain evidence="1 2">VKM Ac-666</strain>
    </source>
</reference>
<dbReference type="AlphaFoldDB" id="A0A5M7BMA6"/>
<accession>A0A5M7BMA6</accession>
<dbReference type="EMBL" id="VWPH01000009">
    <property type="protein sequence ID" value="KAA5831296.1"/>
    <property type="molecule type" value="Genomic_DNA"/>
</dbReference>
<dbReference type="OrthoDB" id="3696902at2"/>
<evidence type="ECO:0000313" key="1">
    <source>
        <dbReference type="EMBL" id="KAA5831296.1"/>
    </source>
</evidence>
<dbReference type="RefSeq" id="WP_150068504.1">
    <property type="nucleotide sequence ID" value="NZ_VWPH01000009.1"/>
</dbReference>
<gene>
    <name evidence="1" type="ORF">F1721_21410</name>
</gene>
<keyword evidence="2" id="KW-1185">Reference proteome</keyword>
<protein>
    <submittedName>
        <fullName evidence="1">Uncharacterized protein</fullName>
    </submittedName>
</protein>
<comment type="caution">
    <text evidence="1">The sequence shown here is derived from an EMBL/GenBank/DDBJ whole genome shotgun (WGS) entry which is preliminary data.</text>
</comment>
<dbReference type="SMR" id="A0A5M7BMA6"/>
<name>A0A5M7BMA6_SACHI</name>
<proteinExistence type="predicted"/>
<evidence type="ECO:0000313" key="2">
    <source>
        <dbReference type="Proteomes" id="UP000323946"/>
    </source>
</evidence>
<organism evidence="1 2">
    <name type="scientific">Saccharopolyspora hirsuta</name>
    <dbReference type="NCBI Taxonomy" id="1837"/>
    <lineage>
        <taxon>Bacteria</taxon>
        <taxon>Bacillati</taxon>
        <taxon>Actinomycetota</taxon>
        <taxon>Actinomycetes</taxon>
        <taxon>Pseudonocardiales</taxon>
        <taxon>Pseudonocardiaceae</taxon>
        <taxon>Saccharopolyspora</taxon>
    </lineage>
</organism>